<gene>
    <name evidence="1" type="ORF">LDC_03596</name>
</gene>
<evidence type="ECO:0000313" key="1">
    <source>
        <dbReference type="EMBL" id="AEI30410.1"/>
    </source>
</evidence>
<accession>F8UHA3</accession>
<name>F8UHA3_9ZZZZ</name>
<organism evidence="1">
    <name type="scientific">uncultured microorganism</name>
    <dbReference type="NCBI Taxonomy" id="358574"/>
    <lineage>
        <taxon>unclassified sequences</taxon>
        <taxon>environmental samples</taxon>
    </lineage>
</organism>
<dbReference type="AlphaFoldDB" id="F8UHA3"/>
<dbReference type="EMBL" id="JF805108">
    <property type="protein sequence ID" value="AEI30410.1"/>
    <property type="molecule type" value="Genomic_DNA"/>
</dbReference>
<protein>
    <recommendedName>
        <fullName evidence="2">Transposase</fullName>
    </recommendedName>
</protein>
<sequence>MDCDIRLCADRDYQKRLNLKPTLYTILQILSVTTFEKALISQVLTDTDYMDETVENNKQMQLFNL</sequence>
<evidence type="ECO:0008006" key="2">
    <source>
        <dbReference type="Google" id="ProtNLM"/>
    </source>
</evidence>
<reference evidence="1" key="1">
    <citation type="submission" date="2011-04" db="EMBL/GenBank/DDBJ databases">
        <title>Taxonomic and functional metagenomic profiling of the microbial community in the anoxic sediment of a brackish shallow lake (Laguna de Carrizo Central Spain).</title>
        <authorList>
            <consortium name="CONSOLIDER consortium CSD2007-00005"/>
            <person name="Guazzaroni M.-E."/>
            <person name="Richter M."/>
            <person name="Garcia-Salamanca A."/>
            <person name="Yarza P."/>
            <person name="Ferrer M."/>
        </authorList>
    </citation>
    <scope>NUCLEOTIDE SEQUENCE</scope>
</reference>
<proteinExistence type="predicted"/>